<dbReference type="AlphaFoldDB" id="A0A841EKJ1"/>
<dbReference type="Proteomes" id="UP000524404">
    <property type="component" value="Unassembled WGS sequence"/>
</dbReference>
<evidence type="ECO:0000313" key="1">
    <source>
        <dbReference type="EMBL" id="MBB6003715.1"/>
    </source>
</evidence>
<dbReference type="RefSeq" id="WP_184134313.1">
    <property type="nucleotide sequence ID" value="NZ_JACHKT010000015.1"/>
</dbReference>
<protein>
    <submittedName>
        <fullName evidence="1">Uncharacterized protein</fullName>
    </submittedName>
</protein>
<reference evidence="1 2" key="1">
    <citation type="submission" date="2020-08" db="EMBL/GenBank/DDBJ databases">
        <title>Functional genomics of gut bacteria from endangered species of beetles.</title>
        <authorList>
            <person name="Carlos-Shanley C."/>
        </authorList>
    </citation>
    <scope>NUCLEOTIDE SEQUENCE [LARGE SCALE GENOMIC DNA]</scope>
    <source>
        <strain evidence="1 2">S00070</strain>
    </source>
</reference>
<accession>A0A841EKJ1</accession>
<name>A0A841EKJ1_9BACT</name>
<sequence length="191" mass="20357">MKNILKYSILMICGLVVLACKTEIVEPIDLDALETGGYIRTVSPYPVATSTFNYKITDMGGTKMEIVAEAVTPNKGADFASYELFVRFVDATPSNGTKTTSVLPLKTIMASAFTKDAITGYPRATISVTGTEALAASKLVIGDIASGDRFEITGTMKLTNGKSYNAANTGANITGGAFYSSPFFYRVNVLQ</sequence>
<keyword evidence="2" id="KW-1185">Reference proteome</keyword>
<dbReference type="EMBL" id="JACHKT010000015">
    <property type="protein sequence ID" value="MBB6003715.1"/>
    <property type="molecule type" value="Genomic_DNA"/>
</dbReference>
<proteinExistence type="predicted"/>
<dbReference type="PROSITE" id="PS51257">
    <property type="entry name" value="PROKAR_LIPOPROTEIN"/>
    <property type="match status" value="1"/>
</dbReference>
<organism evidence="1 2">
    <name type="scientific">Arcicella rosea</name>
    <dbReference type="NCBI Taxonomy" id="502909"/>
    <lineage>
        <taxon>Bacteria</taxon>
        <taxon>Pseudomonadati</taxon>
        <taxon>Bacteroidota</taxon>
        <taxon>Cytophagia</taxon>
        <taxon>Cytophagales</taxon>
        <taxon>Flectobacillaceae</taxon>
        <taxon>Arcicella</taxon>
    </lineage>
</organism>
<comment type="caution">
    <text evidence="1">The sequence shown here is derived from an EMBL/GenBank/DDBJ whole genome shotgun (WGS) entry which is preliminary data.</text>
</comment>
<gene>
    <name evidence="1" type="ORF">HNP25_002373</name>
</gene>
<evidence type="ECO:0000313" key="2">
    <source>
        <dbReference type="Proteomes" id="UP000524404"/>
    </source>
</evidence>